<dbReference type="GO" id="GO:0003700">
    <property type="term" value="F:DNA-binding transcription factor activity"/>
    <property type="evidence" value="ECO:0007669"/>
    <property type="project" value="TreeGrafter"/>
</dbReference>
<evidence type="ECO:0000259" key="5">
    <source>
        <dbReference type="PROSITE" id="PS50977"/>
    </source>
</evidence>
<evidence type="ECO:0000313" key="7">
    <source>
        <dbReference type="Proteomes" id="UP000601223"/>
    </source>
</evidence>
<dbReference type="Proteomes" id="UP000601223">
    <property type="component" value="Unassembled WGS sequence"/>
</dbReference>
<reference evidence="6 7" key="1">
    <citation type="submission" date="2021-01" db="EMBL/GenBank/DDBJ databases">
        <title>Whole genome shotgun sequence of Catellatospora bangladeshensis NBRC 107357.</title>
        <authorList>
            <person name="Komaki H."/>
            <person name="Tamura T."/>
        </authorList>
    </citation>
    <scope>NUCLEOTIDE SEQUENCE [LARGE SCALE GENOMIC DNA]</scope>
    <source>
        <strain evidence="6 7">NBRC 107357</strain>
    </source>
</reference>
<dbReference type="EMBL" id="BONF01000053">
    <property type="protein sequence ID" value="GIF85834.1"/>
    <property type="molecule type" value="Genomic_DNA"/>
</dbReference>
<evidence type="ECO:0000256" key="4">
    <source>
        <dbReference type="PROSITE-ProRule" id="PRU00335"/>
    </source>
</evidence>
<dbReference type="InterPro" id="IPR050109">
    <property type="entry name" value="HTH-type_TetR-like_transc_reg"/>
</dbReference>
<evidence type="ECO:0000256" key="1">
    <source>
        <dbReference type="ARBA" id="ARBA00023015"/>
    </source>
</evidence>
<dbReference type="SUPFAM" id="SSF46689">
    <property type="entry name" value="Homeodomain-like"/>
    <property type="match status" value="1"/>
</dbReference>
<gene>
    <name evidence="6" type="ORF">Cba03nite_71830</name>
</gene>
<dbReference type="SUPFAM" id="SSF48498">
    <property type="entry name" value="Tetracyclin repressor-like, C-terminal domain"/>
    <property type="match status" value="1"/>
</dbReference>
<dbReference type="PROSITE" id="PS50977">
    <property type="entry name" value="HTH_TETR_2"/>
    <property type="match status" value="1"/>
</dbReference>
<feature type="domain" description="HTH tetR-type" evidence="5">
    <location>
        <begin position="15"/>
        <end position="74"/>
    </location>
</feature>
<dbReference type="PANTHER" id="PTHR30055">
    <property type="entry name" value="HTH-TYPE TRANSCRIPTIONAL REGULATOR RUTR"/>
    <property type="match status" value="1"/>
</dbReference>
<feature type="DNA-binding region" description="H-T-H motif" evidence="4">
    <location>
        <begin position="37"/>
        <end position="56"/>
    </location>
</feature>
<dbReference type="Pfam" id="PF00440">
    <property type="entry name" value="TetR_N"/>
    <property type="match status" value="1"/>
</dbReference>
<evidence type="ECO:0000256" key="2">
    <source>
        <dbReference type="ARBA" id="ARBA00023125"/>
    </source>
</evidence>
<sequence>MSAPRPANRGPGAARENRLALVAAATEVFAEQGIDAPLNAVAKRAGVGQGVLYRHFPDRVSLALAAFDTNVAEIETLSADPACGLDDLLRALTRQMIDSVAFVEIVTGADRDPRLEAIRERVRVALVGVVDQARRAGVLRPAVTADELMLAVGMIASLVAKVPEAERRPTAEAAWALLDRALRP</sequence>
<evidence type="ECO:0000313" key="6">
    <source>
        <dbReference type="EMBL" id="GIF85834.1"/>
    </source>
</evidence>
<dbReference type="RefSeq" id="WP_203756299.1">
    <property type="nucleotide sequence ID" value="NZ_BONF01000053.1"/>
</dbReference>
<keyword evidence="3" id="KW-0804">Transcription</keyword>
<dbReference type="AlphaFoldDB" id="A0A8J3JY61"/>
<keyword evidence="1" id="KW-0805">Transcription regulation</keyword>
<dbReference type="InterPro" id="IPR001647">
    <property type="entry name" value="HTH_TetR"/>
</dbReference>
<accession>A0A8J3JY61</accession>
<keyword evidence="7" id="KW-1185">Reference proteome</keyword>
<dbReference type="PANTHER" id="PTHR30055:SF234">
    <property type="entry name" value="HTH-TYPE TRANSCRIPTIONAL REGULATOR BETI"/>
    <property type="match status" value="1"/>
</dbReference>
<evidence type="ECO:0000256" key="3">
    <source>
        <dbReference type="ARBA" id="ARBA00023163"/>
    </source>
</evidence>
<comment type="caution">
    <text evidence="6">The sequence shown here is derived from an EMBL/GenBank/DDBJ whole genome shotgun (WGS) entry which is preliminary data.</text>
</comment>
<proteinExistence type="predicted"/>
<dbReference type="InterPro" id="IPR009057">
    <property type="entry name" value="Homeodomain-like_sf"/>
</dbReference>
<protein>
    <submittedName>
        <fullName evidence="6">TetR family transcriptional regulator</fullName>
    </submittedName>
</protein>
<keyword evidence="2 4" id="KW-0238">DNA-binding</keyword>
<organism evidence="6 7">
    <name type="scientific">Catellatospora bangladeshensis</name>
    <dbReference type="NCBI Taxonomy" id="310355"/>
    <lineage>
        <taxon>Bacteria</taxon>
        <taxon>Bacillati</taxon>
        <taxon>Actinomycetota</taxon>
        <taxon>Actinomycetes</taxon>
        <taxon>Micromonosporales</taxon>
        <taxon>Micromonosporaceae</taxon>
        <taxon>Catellatospora</taxon>
    </lineage>
</organism>
<dbReference type="PRINTS" id="PR00455">
    <property type="entry name" value="HTHTETR"/>
</dbReference>
<dbReference type="InterPro" id="IPR036271">
    <property type="entry name" value="Tet_transcr_reg_TetR-rel_C_sf"/>
</dbReference>
<name>A0A8J3JY61_9ACTN</name>
<dbReference type="GO" id="GO:0000976">
    <property type="term" value="F:transcription cis-regulatory region binding"/>
    <property type="evidence" value="ECO:0007669"/>
    <property type="project" value="TreeGrafter"/>
</dbReference>
<dbReference type="Gene3D" id="1.10.357.10">
    <property type="entry name" value="Tetracycline Repressor, domain 2"/>
    <property type="match status" value="1"/>
</dbReference>